<keyword evidence="1" id="KW-0233">DNA recombination</keyword>
<proteinExistence type="predicted"/>
<evidence type="ECO:0000256" key="2">
    <source>
        <dbReference type="SAM" id="MobiDB-lite"/>
    </source>
</evidence>
<gene>
    <name evidence="4" type="ORF">GCM10010124_26690</name>
</gene>
<dbReference type="GO" id="GO:0003677">
    <property type="term" value="F:DNA binding"/>
    <property type="evidence" value="ECO:0007669"/>
    <property type="project" value="InterPro"/>
</dbReference>
<dbReference type="InterPro" id="IPR050090">
    <property type="entry name" value="Tyrosine_recombinase_XerCD"/>
</dbReference>
<organism evidence="4 5">
    <name type="scientific">Pilimelia terevasa</name>
    <dbReference type="NCBI Taxonomy" id="53372"/>
    <lineage>
        <taxon>Bacteria</taxon>
        <taxon>Bacillati</taxon>
        <taxon>Actinomycetota</taxon>
        <taxon>Actinomycetes</taxon>
        <taxon>Micromonosporales</taxon>
        <taxon>Micromonosporaceae</taxon>
        <taxon>Pilimelia</taxon>
    </lineage>
</organism>
<dbReference type="GO" id="GO:0006310">
    <property type="term" value="P:DNA recombination"/>
    <property type="evidence" value="ECO:0007669"/>
    <property type="project" value="UniProtKB-KW"/>
</dbReference>
<dbReference type="PROSITE" id="PS51898">
    <property type="entry name" value="TYR_RECOMBINASE"/>
    <property type="match status" value="1"/>
</dbReference>
<dbReference type="Gene3D" id="1.10.443.10">
    <property type="entry name" value="Intergrase catalytic core"/>
    <property type="match status" value="1"/>
</dbReference>
<dbReference type="AlphaFoldDB" id="A0A8J3BV53"/>
<dbReference type="InterPro" id="IPR002104">
    <property type="entry name" value="Integrase_catalytic"/>
</dbReference>
<dbReference type="PANTHER" id="PTHR30349:SF64">
    <property type="entry name" value="PROPHAGE INTEGRASE INTD-RELATED"/>
    <property type="match status" value="1"/>
</dbReference>
<keyword evidence="5" id="KW-1185">Reference proteome</keyword>
<dbReference type="InterPro" id="IPR013762">
    <property type="entry name" value="Integrase-like_cat_sf"/>
</dbReference>
<dbReference type="Proteomes" id="UP000662200">
    <property type="component" value="Unassembled WGS sequence"/>
</dbReference>
<evidence type="ECO:0000313" key="5">
    <source>
        <dbReference type="Proteomes" id="UP000662200"/>
    </source>
</evidence>
<sequence>MSVYDVRIHAILENTLAKKRKSYTVRWKVAATPFRDTFATRALAESFRSKLIVAQREGVAFDGKSGLPEPMARELNAISWYDLAVSYVDMKWARAAATQRKSVAESLAFATLALLKTDRGAPDDNTLRLALYRWSFNKAQRNVGEPPLELSRVVAWVERNTVPISELKDAGVVRKALDRLAILVDGRAAAANTIARKRAIFYGALKYAVELRHLETHPMDYVQWKLPKSAEEVDPKVVVNAMQARRLLAAVAKTDPQLEGFFACMYFAAMRPSEVAHLREDECELPTEGWGWLHLSGSTQHVGGEWSDSGENREDRELKHRAKSATRDVPACPELVAVLRRHLAEKRQRGGRMFHAARAGAGPVTKSTYLRAWRGARRAALTPVQQASPLASRPYDLRHAAVSLWLNAGVPATQVAQWAGHSVHVLLKVYASCVYGQDEAARRRIESALGEPPTVAPEPPPGDEAAA</sequence>
<feature type="region of interest" description="Disordered" evidence="2">
    <location>
        <begin position="445"/>
        <end position="467"/>
    </location>
</feature>
<evidence type="ECO:0000313" key="4">
    <source>
        <dbReference type="EMBL" id="GGK32578.1"/>
    </source>
</evidence>
<dbReference type="RefSeq" id="WP_189114615.1">
    <property type="nucleotide sequence ID" value="NZ_BMQC01000008.1"/>
</dbReference>
<name>A0A8J3BV53_9ACTN</name>
<feature type="domain" description="Tyr recombinase" evidence="3">
    <location>
        <begin position="233"/>
        <end position="444"/>
    </location>
</feature>
<dbReference type="PANTHER" id="PTHR30349">
    <property type="entry name" value="PHAGE INTEGRASE-RELATED"/>
    <property type="match status" value="1"/>
</dbReference>
<comment type="caution">
    <text evidence="4">The sequence shown here is derived from an EMBL/GenBank/DDBJ whole genome shotgun (WGS) entry which is preliminary data.</text>
</comment>
<evidence type="ECO:0000256" key="1">
    <source>
        <dbReference type="ARBA" id="ARBA00023172"/>
    </source>
</evidence>
<dbReference type="EMBL" id="BMQC01000008">
    <property type="protein sequence ID" value="GGK32578.1"/>
    <property type="molecule type" value="Genomic_DNA"/>
</dbReference>
<reference evidence="4" key="2">
    <citation type="submission" date="2020-09" db="EMBL/GenBank/DDBJ databases">
        <authorList>
            <person name="Sun Q."/>
            <person name="Ohkuma M."/>
        </authorList>
    </citation>
    <scope>NUCLEOTIDE SEQUENCE</scope>
    <source>
        <strain evidence="4">JCM 3091</strain>
    </source>
</reference>
<protein>
    <submittedName>
        <fullName evidence="4">Integrase</fullName>
    </submittedName>
</protein>
<evidence type="ECO:0000259" key="3">
    <source>
        <dbReference type="PROSITE" id="PS51898"/>
    </source>
</evidence>
<dbReference type="InterPro" id="IPR011010">
    <property type="entry name" value="DNA_brk_join_enz"/>
</dbReference>
<accession>A0A8J3BV53</accession>
<dbReference type="GO" id="GO:0015074">
    <property type="term" value="P:DNA integration"/>
    <property type="evidence" value="ECO:0007669"/>
    <property type="project" value="InterPro"/>
</dbReference>
<dbReference type="SUPFAM" id="SSF56349">
    <property type="entry name" value="DNA breaking-rejoining enzymes"/>
    <property type="match status" value="1"/>
</dbReference>
<feature type="compositionally biased region" description="Pro residues" evidence="2">
    <location>
        <begin position="454"/>
        <end position="467"/>
    </location>
</feature>
<reference evidence="4" key="1">
    <citation type="journal article" date="2014" name="Int. J. Syst. Evol. Microbiol.">
        <title>Complete genome sequence of Corynebacterium casei LMG S-19264T (=DSM 44701T), isolated from a smear-ripened cheese.</title>
        <authorList>
            <consortium name="US DOE Joint Genome Institute (JGI-PGF)"/>
            <person name="Walter F."/>
            <person name="Albersmeier A."/>
            <person name="Kalinowski J."/>
            <person name="Ruckert C."/>
        </authorList>
    </citation>
    <scope>NUCLEOTIDE SEQUENCE</scope>
    <source>
        <strain evidence="4">JCM 3091</strain>
    </source>
</reference>
<feature type="region of interest" description="Disordered" evidence="2">
    <location>
        <begin position="303"/>
        <end position="324"/>
    </location>
</feature>